<dbReference type="Pfam" id="PF02515">
    <property type="entry name" value="CoA_transf_3"/>
    <property type="match status" value="1"/>
</dbReference>
<dbReference type="EMBL" id="VIGB01000003">
    <property type="protein sequence ID" value="TQF02781.1"/>
    <property type="molecule type" value="Genomic_DNA"/>
</dbReference>
<evidence type="ECO:0000313" key="2">
    <source>
        <dbReference type="Proteomes" id="UP000319103"/>
    </source>
</evidence>
<gene>
    <name evidence="1" type="ORF">E6W39_11570</name>
</gene>
<keyword evidence="2" id="KW-1185">Reference proteome</keyword>
<dbReference type="AlphaFoldDB" id="A0A540W199"/>
<protein>
    <submittedName>
        <fullName evidence="1">Carnitine dehydratase</fullName>
    </submittedName>
</protein>
<dbReference type="Gene3D" id="3.40.50.10540">
    <property type="entry name" value="Crotonobetainyl-coa:carnitine coa-transferase, domain 1"/>
    <property type="match status" value="1"/>
</dbReference>
<dbReference type="PANTHER" id="PTHR48228">
    <property type="entry name" value="SUCCINYL-COA--D-CITRAMALATE COA-TRANSFERASE"/>
    <property type="match status" value="1"/>
</dbReference>
<dbReference type="GO" id="GO:0003824">
    <property type="term" value="F:catalytic activity"/>
    <property type="evidence" value="ECO:0007669"/>
    <property type="project" value="InterPro"/>
</dbReference>
<dbReference type="PANTHER" id="PTHR48228:SF4">
    <property type="entry name" value="BLR3030 PROTEIN"/>
    <property type="match status" value="1"/>
</dbReference>
<sequence length="493" mass="52913">MSLDSRLRAALTPDNTPIDVHAELAEVLAGVGMNPADAGGTVAFRGADPIVPSTLRLASAAGIGLAAKSVALAKLWRARGGEGQDITMDLRKAPHRLCPFYDFTWEKLNGFPPGVPSDPDNPMALSFYRAGDGRWVMPLNAYPRLKQRALELLDCADNTAAVTRAVAGWKAADLEQAGAEAGVVMPMLRTLEEFLTEPQYRDFLAHQPLVEVEKIADSAPEPLPESAGNPLDGIRALGMGHVIAGAGIGRTLALHGADVLNLWKPYEHENDILYYTANVGVRSSLVDPHSPAGAQQVRDLLRDADIFYANRRPGHLETIGLSAEQAAEVRPGVIHASVSLFGTEGPWADRVGFDQSAGCVTGMMSLEGTEDRPQLSPIAVVNDYLVSWLATAGIVQALLRRATEGGSYRVHVSLTRVALWILSLGTFDQEYARTTAGSGREHAYLPPDTFTAETSCGSYQGVTDQVEMSATPGEYRTVLVPRGSSRAEWLPRG</sequence>
<name>A0A540W199_9ACTN</name>
<dbReference type="InterPro" id="IPR050509">
    <property type="entry name" value="CoA-transferase_III"/>
</dbReference>
<reference evidence="1 2" key="1">
    <citation type="submission" date="2019-06" db="EMBL/GenBank/DDBJ databases">
        <title>Description of Kitasatospora acidophila sp. nov. isolated from pine grove soil, and reclassification of Streptomyces novaecaesareae to Kitasatospora novaeceasareae comb. nov.</title>
        <authorList>
            <person name="Kim M.J."/>
        </authorList>
    </citation>
    <scope>NUCLEOTIDE SEQUENCE [LARGE SCALE GENOMIC DNA]</scope>
    <source>
        <strain evidence="1 2">MMS16-CNU292</strain>
    </source>
</reference>
<dbReference type="Proteomes" id="UP000319103">
    <property type="component" value="Unassembled WGS sequence"/>
</dbReference>
<organism evidence="1 2">
    <name type="scientific">Kitasatospora acidiphila</name>
    <dbReference type="NCBI Taxonomy" id="2567942"/>
    <lineage>
        <taxon>Bacteria</taxon>
        <taxon>Bacillati</taxon>
        <taxon>Actinomycetota</taxon>
        <taxon>Actinomycetes</taxon>
        <taxon>Kitasatosporales</taxon>
        <taxon>Streptomycetaceae</taxon>
        <taxon>Kitasatospora</taxon>
    </lineage>
</organism>
<dbReference type="RefSeq" id="WP_141633471.1">
    <property type="nucleotide sequence ID" value="NZ_VIGB01000003.1"/>
</dbReference>
<evidence type="ECO:0000313" key="1">
    <source>
        <dbReference type="EMBL" id="TQF02781.1"/>
    </source>
</evidence>
<comment type="caution">
    <text evidence="1">The sequence shown here is derived from an EMBL/GenBank/DDBJ whole genome shotgun (WGS) entry which is preliminary data.</text>
</comment>
<dbReference type="OrthoDB" id="9058532at2"/>
<dbReference type="SUPFAM" id="SSF89796">
    <property type="entry name" value="CoA-transferase family III (CaiB/BaiF)"/>
    <property type="match status" value="2"/>
</dbReference>
<dbReference type="InterPro" id="IPR003673">
    <property type="entry name" value="CoA-Trfase_fam_III"/>
</dbReference>
<proteinExistence type="predicted"/>
<accession>A0A540W199</accession>
<dbReference type="InterPro" id="IPR023606">
    <property type="entry name" value="CoA-Trfase_III_dom_1_sf"/>
</dbReference>